<dbReference type="Proteomes" id="UP000182737">
    <property type="component" value="Unassembled WGS sequence"/>
</dbReference>
<organism evidence="2 3">
    <name type="scientific">Treponema bryantii</name>
    <dbReference type="NCBI Taxonomy" id="163"/>
    <lineage>
        <taxon>Bacteria</taxon>
        <taxon>Pseudomonadati</taxon>
        <taxon>Spirochaetota</taxon>
        <taxon>Spirochaetia</taxon>
        <taxon>Spirochaetales</taxon>
        <taxon>Treponemataceae</taxon>
        <taxon>Treponema</taxon>
    </lineage>
</organism>
<dbReference type="Gene3D" id="1.25.40.10">
    <property type="entry name" value="Tetratricopeptide repeat domain"/>
    <property type="match status" value="1"/>
</dbReference>
<reference evidence="3" key="1">
    <citation type="submission" date="2016-10" db="EMBL/GenBank/DDBJ databases">
        <authorList>
            <person name="Varghese N."/>
            <person name="Submissions S."/>
        </authorList>
    </citation>
    <scope>NUCLEOTIDE SEQUENCE [LARGE SCALE GENOMIC DNA]</scope>
    <source>
        <strain evidence="3">XBD1002</strain>
    </source>
</reference>
<dbReference type="SUPFAM" id="SSF48452">
    <property type="entry name" value="TPR-like"/>
    <property type="match status" value="1"/>
</dbReference>
<accession>A0A1I3L9L3</accession>
<feature type="chain" id="PRO_5010282248" description="Tetratricopeptide repeat-containing protein" evidence="1">
    <location>
        <begin position="23"/>
        <end position="382"/>
    </location>
</feature>
<evidence type="ECO:0008006" key="4">
    <source>
        <dbReference type="Google" id="ProtNLM"/>
    </source>
</evidence>
<protein>
    <recommendedName>
        <fullName evidence="4">Tetratricopeptide repeat-containing protein</fullName>
    </recommendedName>
</protein>
<dbReference type="InterPro" id="IPR011990">
    <property type="entry name" value="TPR-like_helical_dom_sf"/>
</dbReference>
<evidence type="ECO:0000313" key="2">
    <source>
        <dbReference type="EMBL" id="SFI81427.1"/>
    </source>
</evidence>
<sequence>MKKTSIVLAALLAVTLSLTSCATLQQDVYTYTEENSQIFSSIEIYEERFIKIDAKAQLERTAPLGEISGLLADIEGYKNSVNVTEPYLNARLKAFEGLLLQMSGRKRNAEAAYTEARGLQKGDRYVQLLGCRLAKNTEESLTQIEGILKYDTKNSVLMLEKGKLLYQLGKYDQAISVIDNAFVLFDNEGLPNYRNVYNPLRSYIWDLNTVYGSDSSASDHAMTDLQETLTLESLVNLTLENTNLLENYRSANQKQKLAAFIQTLERGGYFSSSYDPQNANGTSSYMLGATEITRKMCARFIWNAYVRRSGNLKQLSRYSEKYRKAGRTKSPVDDISVDDDDFDAVLGVVENEFMELPDGRHFEPDQTVTKLQFITWAKNADK</sequence>
<dbReference type="AlphaFoldDB" id="A0A1I3L9L3"/>
<evidence type="ECO:0000313" key="3">
    <source>
        <dbReference type="Proteomes" id="UP000182737"/>
    </source>
</evidence>
<keyword evidence="3" id="KW-1185">Reference proteome</keyword>
<name>A0A1I3L9L3_9SPIR</name>
<evidence type="ECO:0000256" key="1">
    <source>
        <dbReference type="SAM" id="SignalP"/>
    </source>
</evidence>
<dbReference type="EMBL" id="FORI01000006">
    <property type="protein sequence ID" value="SFI81427.1"/>
    <property type="molecule type" value="Genomic_DNA"/>
</dbReference>
<gene>
    <name evidence="2" type="ORF">SAMN04487775_106134</name>
</gene>
<feature type="signal peptide" evidence="1">
    <location>
        <begin position="1"/>
        <end position="22"/>
    </location>
</feature>
<keyword evidence="1" id="KW-0732">Signal</keyword>
<dbReference type="OrthoDB" id="355708at2"/>
<dbReference type="PROSITE" id="PS51257">
    <property type="entry name" value="PROKAR_LIPOPROTEIN"/>
    <property type="match status" value="1"/>
</dbReference>
<dbReference type="RefSeq" id="WP_074931897.1">
    <property type="nucleotide sequence ID" value="NZ_FORI01000006.1"/>
</dbReference>
<proteinExistence type="predicted"/>